<dbReference type="PANTHER" id="PTHR44086:SF13">
    <property type="entry name" value="THIOSULFATE SULFURTRANSFERASE PSPE"/>
    <property type="match status" value="1"/>
</dbReference>
<dbReference type="OrthoDB" id="9789585at2"/>
<dbReference type="AlphaFoldDB" id="A0A844ZH05"/>
<dbReference type="PROSITE" id="PS50206">
    <property type="entry name" value="RHODANESE_3"/>
    <property type="match status" value="1"/>
</dbReference>
<dbReference type="PANTHER" id="PTHR44086">
    <property type="entry name" value="THIOSULFATE SULFURTRANSFERASE RDL2, MITOCHONDRIAL-RELATED"/>
    <property type="match status" value="1"/>
</dbReference>
<feature type="domain" description="Rhodanese" evidence="1">
    <location>
        <begin position="51"/>
        <end position="139"/>
    </location>
</feature>
<dbReference type="InterPro" id="IPR001763">
    <property type="entry name" value="Rhodanese-like_dom"/>
</dbReference>
<reference evidence="2 3" key="1">
    <citation type="submission" date="2019-12" db="EMBL/GenBank/DDBJ databases">
        <title>Genomic-based taxomic classification of the family Erythrobacteraceae.</title>
        <authorList>
            <person name="Xu L."/>
        </authorList>
    </citation>
    <scope>NUCLEOTIDE SEQUENCE [LARGE SCALE GENOMIC DNA]</scope>
    <source>
        <strain evidence="2 3">MCCC 1A09962</strain>
    </source>
</reference>
<sequence>MRIAGALSLLLLAGACGSGTPEEERPTQEMMAAAKPDVHQIGALELARMMDNGDVAVIDVRTAEEFAEGHIKGALNMPLDSFDPDEVMALEADDVVLYCRSDRRSNMAAAQLSDATGEPVTHLDGGIVAWQEAGQSVALGAS</sequence>
<dbReference type="InterPro" id="IPR036873">
    <property type="entry name" value="Rhodanese-like_dom_sf"/>
</dbReference>
<protein>
    <submittedName>
        <fullName evidence="2">Rhodanese-like domain-containing protein</fullName>
    </submittedName>
</protein>
<gene>
    <name evidence="2" type="ORF">GRI38_10355</name>
</gene>
<dbReference type="PROSITE" id="PS51257">
    <property type="entry name" value="PROKAR_LIPOPROTEIN"/>
    <property type="match status" value="1"/>
</dbReference>
<accession>A0A844ZH05</accession>
<dbReference type="Pfam" id="PF00581">
    <property type="entry name" value="Rhodanese"/>
    <property type="match status" value="1"/>
</dbReference>
<comment type="caution">
    <text evidence="2">The sequence shown here is derived from an EMBL/GenBank/DDBJ whole genome shotgun (WGS) entry which is preliminary data.</text>
</comment>
<dbReference type="CDD" id="cd00158">
    <property type="entry name" value="RHOD"/>
    <property type="match status" value="1"/>
</dbReference>
<dbReference type="RefSeq" id="WP_160683209.1">
    <property type="nucleotide sequence ID" value="NZ_WTYW01000002.1"/>
</dbReference>
<dbReference type="Gene3D" id="3.40.250.10">
    <property type="entry name" value="Rhodanese-like domain"/>
    <property type="match status" value="1"/>
</dbReference>
<dbReference type="EMBL" id="WTYW01000002">
    <property type="protein sequence ID" value="MXO86426.1"/>
    <property type="molecule type" value="Genomic_DNA"/>
</dbReference>
<dbReference type="GO" id="GO:0004792">
    <property type="term" value="F:thiosulfate-cyanide sulfurtransferase activity"/>
    <property type="evidence" value="ECO:0007669"/>
    <property type="project" value="TreeGrafter"/>
</dbReference>
<keyword evidence="3" id="KW-1185">Reference proteome</keyword>
<dbReference type="SMART" id="SM00450">
    <property type="entry name" value="RHOD"/>
    <property type="match status" value="1"/>
</dbReference>
<organism evidence="2 3">
    <name type="scientific">Parapontixanthobacter aurantiacus</name>
    <dbReference type="NCBI Taxonomy" id="1463599"/>
    <lineage>
        <taxon>Bacteria</taxon>
        <taxon>Pseudomonadati</taxon>
        <taxon>Pseudomonadota</taxon>
        <taxon>Alphaproteobacteria</taxon>
        <taxon>Sphingomonadales</taxon>
        <taxon>Erythrobacteraceae</taxon>
        <taxon>Parapontixanthobacter</taxon>
    </lineage>
</organism>
<evidence type="ECO:0000259" key="1">
    <source>
        <dbReference type="PROSITE" id="PS50206"/>
    </source>
</evidence>
<name>A0A844ZH05_9SPHN</name>
<evidence type="ECO:0000313" key="3">
    <source>
        <dbReference type="Proteomes" id="UP000433104"/>
    </source>
</evidence>
<evidence type="ECO:0000313" key="2">
    <source>
        <dbReference type="EMBL" id="MXO86426.1"/>
    </source>
</evidence>
<dbReference type="Proteomes" id="UP000433104">
    <property type="component" value="Unassembled WGS sequence"/>
</dbReference>
<proteinExistence type="predicted"/>
<dbReference type="SUPFAM" id="SSF52821">
    <property type="entry name" value="Rhodanese/Cell cycle control phosphatase"/>
    <property type="match status" value="1"/>
</dbReference>